<feature type="compositionally biased region" description="Polar residues" evidence="1">
    <location>
        <begin position="518"/>
        <end position="529"/>
    </location>
</feature>
<feature type="compositionally biased region" description="Low complexity" evidence="1">
    <location>
        <begin position="408"/>
        <end position="417"/>
    </location>
</feature>
<feature type="region of interest" description="Disordered" evidence="1">
    <location>
        <begin position="403"/>
        <end position="426"/>
    </location>
</feature>
<feature type="compositionally biased region" description="Polar residues" evidence="1">
    <location>
        <begin position="142"/>
        <end position="167"/>
    </location>
</feature>
<feature type="compositionally biased region" description="Low complexity" evidence="1">
    <location>
        <begin position="479"/>
        <end position="499"/>
    </location>
</feature>
<keyword evidence="3" id="KW-1185">Reference proteome</keyword>
<sequence length="1007" mass="113488">MASSQIEIASSSPIVCVLRDHNRHERCNRESNARAAAAAAFQKNLQGLVRENLHTCISVSSDSASNQNPRNRINTNIDHHHQNLRRLPDNQDSIAKNVNDSSTRSSKQARILDQWAAMQARQMVSTIERQSEEAGLLITSLKKSSPMQQNSQDSENSTCQSDNSSLNKKPGASSLVQIWEARLHRSDACLKRSHSLNNSRTSSASSQTETALSSAEERLKQSDIADSTTEENNSGTISASSQIETASSSAGERSRQPDIADSSTKEDTFVDCGTVKGAPSSIHFRDTDAGEPEKVKIVDIIRRLTSDGNDHDQNLNSAGDCLSRERRNSSASDRTEQKVLSQVVNSPKIRGRQAFNDLLLQMEQERHRELGWLGERQAVSKFAQRGRIQSILRLRFLHRGMAFEDQQRPQSSQSTTSCNTDRSQQGSTIMHLRERFSAGVEQATNLSDSTTPTSTTEMVNSSMRRYTSVHNELTSDSYQQETSTSTEQESESQAENSESATREVIEKVKEETCAVSGVSRQGTSLQGSCQQETSTSSEPESEPQVDNSASATCEVNEKVHSETCAVSDATWQGTSLLAQVFDPPETSETTPPLNDWDENEIGGEGDDFFEQINYDWFSDIARPRSYWEDQRKARYEEKLTTSSDNDEIRQLLERGTVSNFLASDLRDRIDQLVMSHVQIQASQEDEELEEDSQERMGQLMLSYFQRHSHPAGSQEEEQVHEHEQEHEQEQTQELDGRSEVEETIEEECISEEGSPSSHQYMEATNYFDQSSPSQHSPYPFRSWNYSDDNELAGVCEQAQTTPLYLPLQTQASNQDRRYSSSISHSSLEMEFVYDLKGHMEQLQREMYELRKSIQSCMEMQTNLQNSLKAQEVHPGSNSTENLNLLYLEVVKQFKSELTDTVQGNGKDSPDRRPNKRSCCICYEKPVDSFLYRYLLVKLCHFEPSLLLSSVSCAELIACYDADMFQMWAYVHLSRMRQRAAAELWKMSNMSSSNIGCRASIPGFIVNW</sequence>
<dbReference type="AlphaFoldDB" id="A0A5N5P3I3"/>
<organism evidence="2 3">
    <name type="scientific">Salix brachista</name>
    <dbReference type="NCBI Taxonomy" id="2182728"/>
    <lineage>
        <taxon>Eukaryota</taxon>
        <taxon>Viridiplantae</taxon>
        <taxon>Streptophyta</taxon>
        <taxon>Embryophyta</taxon>
        <taxon>Tracheophyta</taxon>
        <taxon>Spermatophyta</taxon>
        <taxon>Magnoliopsida</taxon>
        <taxon>eudicotyledons</taxon>
        <taxon>Gunneridae</taxon>
        <taxon>Pentapetalae</taxon>
        <taxon>rosids</taxon>
        <taxon>fabids</taxon>
        <taxon>Malpighiales</taxon>
        <taxon>Salicaceae</taxon>
        <taxon>Saliceae</taxon>
        <taxon>Salix</taxon>
    </lineage>
</organism>
<feature type="compositionally biased region" description="Acidic residues" evidence="1">
    <location>
        <begin position="741"/>
        <end position="750"/>
    </location>
</feature>
<comment type="caution">
    <text evidence="2">The sequence shown here is derived from an EMBL/GenBank/DDBJ whole genome shotgun (WGS) entry which is preliminary data.</text>
</comment>
<feature type="compositionally biased region" description="Basic and acidic residues" evidence="1">
    <location>
        <begin position="500"/>
        <end position="512"/>
    </location>
</feature>
<feature type="compositionally biased region" description="Basic and acidic residues" evidence="1">
    <location>
        <begin position="252"/>
        <end position="268"/>
    </location>
</feature>
<name>A0A5N5P3I3_9ROSI</name>
<evidence type="ECO:0000313" key="2">
    <source>
        <dbReference type="EMBL" id="KAB5573326.1"/>
    </source>
</evidence>
<feature type="compositionally biased region" description="Low complexity" evidence="1">
    <location>
        <begin position="530"/>
        <end position="544"/>
    </location>
</feature>
<evidence type="ECO:0000256" key="1">
    <source>
        <dbReference type="SAM" id="MobiDB-lite"/>
    </source>
</evidence>
<evidence type="ECO:0000313" key="3">
    <source>
        <dbReference type="Proteomes" id="UP000326939"/>
    </source>
</evidence>
<feature type="region of interest" description="Disordered" evidence="1">
    <location>
        <begin position="193"/>
        <end position="289"/>
    </location>
</feature>
<feature type="compositionally biased region" description="Low complexity" evidence="1">
    <location>
        <begin position="195"/>
        <end position="214"/>
    </location>
</feature>
<feature type="compositionally biased region" description="Polar residues" evidence="1">
    <location>
        <begin position="224"/>
        <end position="235"/>
    </location>
</feature>
<dbReference type="PANTHER" id="PTHR47820:SF3">
    <property type="entry name" value="OS07G0499800 PROTEIN"/>
    <property type="match status" value="1"/>
</dbReference>
<dbReference type="Proteomes" id="UP000326939">
    <property type="component" value="Chromosome 1"/>
</dbReference>
<protein>
    <submittedName>
        <fullName evidence="2">Uncharacterized protein</fullName>
    </submittedName>
</protein>
<feature type="region of interest" description="Disordered" evidence="1">
    <location>
        <begin position="707"/>
        <end position="757"/>
    </location>
</feature>
<feature type="compositionally biased region" description="Low complexity" evidence="1">
    <location>
        <begin position="236"/>
        <end position="250"/>
    </location>
</feature>
<feature type="region of interest" description="Disordered" evidence="1">
    <location>
        <begin position="306"/>
        <end position="338"/>
    </location>
</feature>
<feature type="compositionally biased region" description="Polar residues" evidence="1">
    <location>
        <begin position="442"/>
        <end position="478"/>
    </location>
</feature>
<feature type="compositionally biased region" description="Basic and acidic residues" evidence="1">
    <location>
        <begin position="322"/>
        <end position="337"/>
    </location>
</feature>
<gene>
    <name evidence="2" type="ORF">DKX38_000520</name>
</gene>
<dbReference type="EMBL" id="VDCV01000001">
    <property type="protein sequence ID" value="KAB5573326.1"/>
    <property type="molecule type" value="Genomic_DNA"/>
</dbReference>
<feature type="compositionally biased region" description="Basic and acidic residues" evidence="1">
    <location>
        <begin position="717"/>
        <end position="740"/>
    </location>
</feature>
<reference evidence="3" key="1">
    <citation type="journal article" date="2019" name="Gigascience">
        <title>De novo genome assembly of the endangered Acer yangbiense, a plant species with extremely small populations endemic to Yunnan Province, China.</title>
        <authorList>
            <person name="Yang J."/>
            <person name="Wariss H.M."/>
            <person name="Tao L."/>
            <person name="Zhang R."/>
            <person name="Yun Q."/>
            <person name="Hollingsworth P."/>
            <person name="Dao Z."/>
            <person name="Luo G."/>
            <person name="Guo H."/>
            <person name="Ma Y."/>
            <person name="Sun W."/>
        </authorList>
    </citation>
    <scope>NUCLEOTIDE SEQUENCE [LARGE SCALE GENOMIC DNA]</scope>
    <source>
        <strain evidence="3">cv. br00</strain>
    </source>
</reference>
<feature type="region of interest" description="Disordered" evidence="1">
    <location>
        <begin position="87"/>
        <end position="107"/>
    </location>
</feature>
<dbReference type="PANTHER" id="PTHR47820">
    <property type="entry name" value="BNAC05G24000D PROTEIN"/>
    <property type="match status" value="1"/>
</dbReference>
<feature type="region of interest" description="Disordered" evidence="1">
    <location>
        <begin position="142"/>
        <end position="171"/>
    </location>
</feature>
<feature type="region of interest" description="Disordered" evidence="1">
    <location>
        <begin position="440"/>
        <end position="553"/>
    </location>
</feature>
<feature type="compositionally biased region" description="Polar residues" evidence="1">
    <location>
        <begin position="90"/>
        <end position="107"/>
    </location>
</feature>
<proteinExistence type="predicted"/>
<accession>A0A5N5P3I3</accession>